<name>A0A9X3L3T9_ALCXX</name>
<sequence length="44" mass="4623">MILLTGAALVLTTGDLMRLSAVETGLPALQRPGPLHATIERLPD</sequence>
<comment type="caution">
    <text evidence="1">The sequence shown here is derived from an EMBL/GenBank/DDBJ whole genome shotgun (WGS) entry which is preliminary data.</text>
</comment>
<dbReference type="EMBL" id="JAPZVI010000018">
    <property type="protein sequence ID" value="MCZ8403808.1"/>
    <property type="molecule type" value="Genomic_DNA"/>
</dbReference>
<reference evidence="1" key="1">
    <citation type="submission" date="2022-12" db="EMBL/GenBank/DDBJ databases">
        <authorList>
            <person name="Voronina O.L."/>
            <person name="Kunda M.S."/>
            <person name="Ryzhova N."/>
            <person name="Aksenova E.I."/>
        </authorList>
    </citation>
    <scope>NUCLEOTIDE SEQUENCE</scope>
    <source>
        <strain evidence="1">SCCH136:Ach223948</strain>
    </source>
</reference>
<organism evidence="1 2">
    <name type="scientific">Alcaligenes xylosoxydans xylosoxydans</name>
    <name type="common">Achromobacter xylosoxidans</name>
    <dbReference type="NCBI Taxonomy" id="85698"/>
    <lineage>
        <taxon>Bacteria</taxon>
        <taxon>Pseudomonadati</taxon>
        <taxon>Pseudomonadota</taxon>
        <taxon>Betaproteobacteria</taxon>
        <taxon>Burkholderiales</taxon>
        <taxon>Alcaligenaceae</taxon>
        <taxon>Achromobacter</taxon>
    </lineage>
</organism>
<protein>
    <submittedName>
        <fullName evidence="1">Uncharacterized protein</fullName>
    </submittedName>
</protein>
<evidence type="ECO:0000313" key="2">
    <source>
        <dbReference type="Proteomes" id="UP001141992"/>
    </source>
</evidence>
<accession>A0A9X3L3T9</accession>
<dbReference type="Proteomes" id="UP001141992">
    <property type="component" value="Unassembled WGS sequence"/>
</dbReference>
<dbReference type="AlphaFoldDB" id="A0A9X3L3T9"/>
<proteinExistence type="predicted"/>
<gene>
    <name evidence="1" type="ORF">O9570_20300</name>
</gene>
<evidence type="ECO:0000313" key="1">
    <source>
        <dbReference type="EMBL" id="MCZ8403808.1"/>
    </source>
</evidence>
<dbReference type="RefSeq" id="WP_269086634.1">
    <property type="nucleotide sequence ID" value="NZ_JAPZVI010000018.1"/>
</dbReference>